<dbReference type="Pfam" id="PF04314">
    <property type="entry name" value="PCuAC"/>
    <property type="match status" value="1"/>
</dbReference>
<evidence type="ECO:0000313" key="3">
    <source>
        <dbReference type="Proteomes" id="UP000295097"/>
    </source>
</evidence>
<name>A0A4V2V4W3_9HYPH</name>
<dbReference type="EMBL" id="SMAR01000002">
    <property type="protein sequence ID" value="TCT44571.1"/>
    <property type="molecule type" value="Genomic_DNA"/>
</dbReference>
<dbReference type="InterPro" id="IPR036182">
    <property type="entry name" value="PCuAC_sf"/>
</dbReference>
<evidence type="ECO:0000256" key="1">
    <source>
        <dbReference type="SAM" id="SignalP"/>
    </source>
</evidence>
<protein>
    <submittedName>
        <fullName evidence="2">Copper(I)-binding protein</fullName>
    </submittedName>
</protein>
<dbReference type="SUPFAM" id="SSF110087">
    <property type="entry name" value="DR1885-like metal-binding protein"/>
    <property type="match status" value="1"/>
</dbReference>
<comment type="caution">
    <text evidence="2">The sequence shown here is derived from an EMBL/GenBank/DDBJ whole genome shotgun (WGS) entry which is preliminary data.</text>
</comment>
<dbReference type="PANTHER" id="PTHR36302">
    <property type="entry name" value="BLR7088 PROTEIN"/>
    <property type="match status" value="1"/>
</dbReference>
<keyword evidence="3" id="KW-1185">Reference proteome</keyword>
<sequence length="205" mass="21327">MNAFAKGLGFLSLATLSFTVPASAGTVIEHGNLEYGGTETAPMMILAASVKAKDVASENAVKADGLEITGAFARATLPGAPVGGGFVVITNNSDDDDRLIAASSKAAGMMQLHNMRMEGDVMKMYRMADGVPVPAHSTVTLEPGGMHIMFMELAGPLEEGSTVDVDLTFEKAGSITVPFEVKGIAAGRMHMDNMNQNDSASDDAE</sequence>
<dbReference type="Gene3D" id="2.60.40.1890">
    <property type="entry name" value="PCu(A)C copper chaperone"/>
    <property type="match status" value="1"/>
</dbReference>
<dbReference type="RefSeq" id="WP_132308025.1">
    <property type="nucleotide sequence ID" value="NZ_SMAR01000002.1"/>
</dbReference>
<dbReference type="InterPro" id="IPR007410">
    <property type="entry name" value="LpqE-like"/>
</dbReference>
<proteinExistence type="predicted"/>
<dbReference type="InterPro" id="IPR058248">
    <property type="entry name" value="Lxx211020-like"/>
</dbReference>
<feature type="chain" id="PRO_5020541586" evidence="1">
    <location>
        <begin position="25"/>
        <end position="205"/>
    </location>
</feature>
<accession>A0A4V2V4W3</accession>
<reference evidence="2 3" key="1">
    <citation type="submission" date="2019-03" db="EMBL/GenBank/DDBJ databases">
        <title>Freshwater and sediment microbial communities from various areas in North America, analyzing microbe dynamics in response to fracking.</title>
        <authorList>
            <person name="Lamendella R."/>
        </authorList>
    </citation>
    <scope>NUCLEOTIDE SEQUENCE [LARGE SCALE GENOMIC DNA]</scope>
    <source>
        <strain evidence="2 3">175.2</strain>
    </source>
</reference>
<dbReference type="AlphaFoldDB" id="A0A4V2V4W3"/>
<gene>
    <name evidence="2" type="ORF">EDC90_1002120</name>
</gene>
<dbReference type="PANTHER" id="PTHR36302:SF1">
    <property type="entry name" value="COPPER CHAPERONE PCU(A)C"/>
    <property type="match status" value="1"/>
</dbReference>
<dbReference type="OrthoDB" id="9796962at2"/>
<keyword evidence="1" id="KW-0732">Signal</keyword>
<evidence type="ECO:0000313" key="2">
    <source>
        <dbReference type="EMBL" id="TCT44571.1"/>
    </source>
</evidence>
<dbReference type="Proteomes" id="UP000295097">
    <property type="component" value="Unassembled WGS sequence"/>
</dbReference>
<feature type="signal peptide" evidence="1">
    <location>
        <begin position="1"/>
        <end position="24"/>
    </location>
</feature>
<organism evidence="2 3">
    <name type="scientific">Martelella mediterranea</name>
    <dbReference type="NCBI Taxonomy" id="293089"/>
    <lineage>
        <taxon>Bacteria</taxon>
        <taxon>Pseudomonadati</taxon>
        <taxon>Pseudomonadota</taxon>
        <taxon>Alphaproteobacteria</taxon>
        <taxon>Hyphomicrobiales</taxon>
        <taxon>Aurantimonadaceae</taxon>
        <taxon>Martelella</taxon>
    </lineage>
</organism>